<reference evidence="3" key="1">
    <citation type="submission" date="2016-06" db="UniProtKB">
        <authorList>
            <consortium name="WormBaseParasite"/>
        </authorList>
    </citation>
    <scope>IDENTIFICATION</scope>
</reference>
<dbReference type="AlphaFoldDB" id="A0A183TSC9"/>
<dbReference type="WBParaSite" id="SSLN_0002010601-mRNA-1">
    <property type="protein sequence ID" value="SSLN_0002010601-mRNA-1"/>
    <property type="gene ID" value="SSLN_0002010601"/>
</dbReference>
<evidence type="ECO:0000256" key="1">
    <source>
        <dbReference type="SAM" id="MobiDB-lite"/>
    </source>
</evidence>
<feature type="domain" description="SASH1/NUB1 homeodomain-like" evidence="2">
    <location>
        <begin position="2"/>
        <end position="38"/>
    </location>
</feature>
<sequence length="236" mass="24548">LKLIERYASEADQEFNTIAVTLEVIRERQLKEAGLPVISNLEEIRSQRYLNCNGIKTDDLFGFLTSIGLPMYAECLSTALNGQPPTPGNLMALSDAHLVYSLGIPVSHVSRIRQEAALIPKGLLSANPSGPSNSLLLHPKTSSKSRISRAGGCVSSTAGGVAMGPNGVASEKYRGGTGGGGGSGGQHHHKKHSATRNAAFAALGHDLNGGSGGLCERSLLPPAVAGLTVENLCDKV</sequence>
<evidence type="ECO:0000313" key="3">
    <source>
        <dbReference type="WBParaSite" id="SSLN_0002010601-mRNA-1"/>
    </source>
</evidence>
<name>A0A183TSC9_SCHSO</name>
<evidence type="ECO:0000259" key="2">
    <source>
        <dbReference type="Pfam" id="PF26285"/>
    </source>
</evidence>
<dbReference type="Pfam" id="PF26285">
    <property type="entry name" value="SASH1_Homeodomain"/>
    <property type="match status" value="1"/>
</dbReference>
<feature type="compositionally biased region" description="Gly residues" evidence="1">
    <location>
        <begin position="175"/>
        <end position="185"/>
    </location>
</feature>
<feature type="region of interest" description="Disordered" evidence="1">
    <location>
        <begin position="172"/>
        <end position="194"/>
    </location>
</feature>
<proteinExistence type="predicted"/>
<dbReference type="InterPro" id="IPR058666">
    <property type="entry name" value="SASH1/NUB1_homeodomain"/>
</dbReference>
<accession>A0A183TSC9</accession>
<organism evidence="3">
    <name type="scientific">Schistocephalus solidus</name>
    <name type="common">Tapeworm</name>
    <dbReference type="NCBI Taxonomy" id="70667"/>
    <lineage>
        <taxon>Eukaryota</taxon>
        <taxon>Metazoa</taxon>
        <taxon>Spiralia</taxon>
        <taxon>Lophotrochozoa</taxon>
        <taxon>Platyhelminthes</taxon>
        <taxon>Cestoda</taxon>
        <taxon>Eucestoda</taxon>
        <taxon>Diphyllobothriidea</taxon>
        <taxon>Diphyllobothriidae</taxon>
        <taxon>Schistocephalus</taxon>
    </lineage>
</organism>
<protein>
    <submittedName>
        <fullName evidence="3">SAM domain-containing protein</fullName>
    </submittedName>
</protein>